<feature type="region of interest" description="Disordered" evidence="5">
    <location>
        <begin position="18"/>
        <end position="52"/>
    </location>
</feature>
<evidence type="ECO:0000313" key="9">
    <source>
        <dbReference type="Proteomes" id="UP000467428"/>
    </source>
</evidence>
<dbReference type="GO" id="GO:0003677">
    <property type="term" value="F:DNA binding"/>
    <property type="evidence" value="ECO:0007669"/>
    <property type="project" value="UniProtKB-KW"/>
</dbReference>
<keyword evidence="1" id="KW-0805">Transcription regulation</keyword>
<evidence type="ECO:0000259" key="7">
    <source>
        <dbReference type="PROSITE" id="PS50110"/>
    </source>
</evidence>
<protein>
    <recommendedName>
        <fullName evidence="10">DNA-binding response regulator</fullName>
    </recommendedName>
</protein>
<keyword evidence="3" id="KW-0804">Transcription</keyword>
<feature type="domain" description="HTH luxR-type" evidence="6">
    <location>
        <begin position="211"/>
        <end position="276"/>
    </location>
</feature>
<evidence type="ECO:0000256" key="5">
    <source>
        <dbReference type="SAM" id="MobiDB-lite"/>
    </source>
</evidence>
<dbReference type="RefSeq" id="WP_235887274.1">
    <property type="nucleotide sequence ID" value="NZ_AP022593.1"/>
</dbReference>
<keyword evidence="2" id="KW-0238">DNA-binding</keyword>
<geneLocation type="plasmid" evidence="9">
    <name>pjcm18538 dna</name>
</geneLocation>
<dbReference type="SMART" id="SM00421">
    <property type="entry name" value="HTH_LUXR"/>
    <property type="match status" value="1"/>
</dbReference>
<comment type="caution">
    <text evidence="4">Lacks conserved residue(s) required for the propagation of feature annotation.</text>
</comment>
<dbReference type="SUPFAM" id="SSF52172">
    <property type="entry name" value="CheY-like"/>
    <property type="match status" value="1"/>
</dbReference>
<dbReference type="PANTHER" id="PTHR44688">
    <property type="entry name" value="DNA-BINDING TRANSCRIPTIONAL ACTIVATOR DEVR_DOSR"/>
    <property type="match status" value="1"/>
</dbReference>
<dbReference type="InterPro" id="IPR001789">
    <property type="entry name" value="Sig_transdc_resp-reg_receiver"/>
</dbReference>
<evidence type="ECO:0000256" key="1">
    <source>
        <dbReference type="ARBA" id="ARBA00023015"/>
    </source>
</evidence>
<dbReference type="InterPro" id="IPR011006">
    <property type="entry name" value="CheY-like_superfamily"/>
</dbReference>
<dbReference type="PROSITE" id="PS50043">
    <property type="entry name" value="HTH_LUXR_2"/>
    <property type="match status" value="1"/>
</dbReference>
<dbReference type="PROSITE" id="PS00622">
    <property type="entry name" value="HTH_LUXR_1"/>
    <property type="match status" value="1"/>
</dbReference>
<sequence length="284" mass="30250">MRAYGSVARRPIGAELAAPERVQVPTPEARHWDSGGQGPAAPHVNGSNGRSLLSSAGKLNGIERPGVPSARILVIDDCKLSRENLAAALREHGQSVSVAWDLASLVSVDTSLRPDVVLLNVTTRECEKLVGAALQLDPKVRVIATGVSEDDESAIVACAEAGVAGYHTRFQSLDDLLRLIGRVIAGETLFSPRVSAMLLRRLSSRGTQRHPGAKELVLTAREAQILGMLRIGLSNREIAAQLCIAVNTVKNHVHSVLSKLGVASRAEAAALSRTLNYTLRDSED</sequence>
<dbReference type="Proteomes" id="UP000467428">
    <property type="component" value="Chromosome"/>
</dbReference>
<dbReference type="SMART" id="SM00448">
    <property type="entry name" value="REC"/>
    <property type="match status" value="1"/>
</dbReference>
<dbReference type="EMBL" id="AP022593">
    <property type="protein sequence ID" value="BBY51331.1"/>
    <property type="molecule type" value="Genomic_DNA"/>
</dbReference>
<feature type="domain" description="Response regulatory" evidence="7">
    <location>
        <begin position="71"/>
        <end position="184"/>
    </location>
</feature>
<dbReference type="PRINTS" id="PR00038">
    <property type="entry name" value="HTHLUXR"/>
</dbReference>
<evidence type="ECO:0000256" key="2">
    <source>
        <dbReference type="ARBA" id="ARBA00023125"/>
    </source>
</evidence>
<evidence type="ECO:0000313" key="8">
    <source>
        <dbReference type="EMBL" id="BBY51331.1"/>
    </source>
</evidence>
<dbReference type="GO" id="GO:0006355">
    <property type="term" value="P:regulation of DNA-templated transcription"/>
    <property type="evidence" value="ECO:0007669"/>
    <property type="project" value="InterPro"/>
</dbReference>
<dbReference type="GO" id="GO:0000160">
    <property type="term" value="P:phosphorelay signal transduction system"/>
    <property type="evidence" value="ECO:0007669"/>
    <property type="project" value="InterPro"/>
</dbReference>
<reference evidence="8 9" key="1">
    <citation type="journal article" date="2019" name="Emerg. Microbes Infect.">
        <title>Comprehensive subspecies identification of 175 nontuberculous mycobacteria species based on 7547 genomic profiles.</title>
        <authorList>
            <person name="Matsumoto Y."/>
            <person name="Kinjo T."/>
            <person name="Motooka D."/>
            <person name="Nabeya D."/>
            <person name="Jung N."/>
            <person name="Uechi K."/>
            <person name="Horii T."/>
            <person name="Iida T."/>
            <person name="Fujita J."/>
            <person name="Nakamura S."/>
        </authorList>
    </citation>
    <scope>NUCLEOTIDE SEQUENCE [LARGE SCALE GENOMIC DNA]</scope>
    <source>
        <strain evidence="8 9">JCM 18538</strain>
    </source>
</reference>
<name>A0A7I7S4M8_9MYCO</name>
<dbReference type="InterPro" id="IPR000792">
    <property type="entry name" value="Tscrpt_reg_LuxR_C"/>
</dbReference>
<dbReference type="Pfam" id="PF00196">
    <property type="entry name" value="GerE"/>
    <property type="match status" value="1"/>
</dbReference>
<proteinExistence type="predicted"/>
<accession>A0A7I7S4M8</accession>
<evidence type="ECO:0000256" key="4">
    <source>
        <dbReference type="PROSITE-ProRule" id="PRU00169"/>
    </source>
</evidence>
<keyword evidence="9" id="KW-1185">Reference proteome</keyword>
<dbReference type="Gene3D" id="3.40.50.2300">
    <property type="match status" value="1"/>
</dbReference>
<evidence type="ECO:0000256" key="3">
    <source>
        <dbReference type="ARBA" id="ARBA00023163"/>
    </source>
</evidence>
<dbReference type="PANTHER" id="PTHR44688:SF16">
    <property type="entry name" value="DNA-BINDING TRANSCRIPTIONAL ACTIVATOR DEVR_DOSR"/>
    <property type="match status" value="1"/>
</dbReference>
<dbReference type="InterPro" id="IPR016032">
    <property type="entry name" value="Sig_transdc_resp-reg_C-effctor"/>
</dbReference>
<evidence type="ECO:0008006" key="10">
    <source>
        <dbReference type="Google" id="ProtNLM"/>
    </source>
</evidence>
<gene>
    <name evidence="8" type="ORF">MARA_47990</name>
</gene>
<dbReference type="CDD" id="cd06170">
    <property type="entry name" value="LuxR_C_like"/>
    <property type="match status" value="1"/>
</dbReference>
<evidence type="ECO:0000259" key="6">
    <source>
        <dbReference type="PROSITE" id="PS50043"/>
    </source>
</evidence>
<dbReference type="AlphaFoldDB" id="A0A7I7S4M8"/>
<organism evidence="8 9">
    <name type="scientific">Mycolicibacterium arabiense</name>
    <dbReference type="NCBI Taxonomy" id="1286181"/>
    <lineage>
        <taxon>Bacteria</taxon>
        <taxon>Bacillati</taxon>
        <taxon>Actinomycetota</taxon>
        <taxon>Actinomycetes</taxon>
        <taxon>Mycobacteriales</taxon>
        <taxon>Mycobacteriaceae</taxon>
        <taxon>Mycolicibacterium</taxon>
    </lineage>
</organism>
<dbReference type="PROSITE" id="PS50110">
    <property type="entry name" value="RESPONSE_REGULATORY"/>
    <property type="match status" value="1"/>
</dbReference>
<dbReference type="KEGG" id="marz:MARA_47990"/>
<dbReference type="SUPFAM" id="SSF46894">
    <property type="entry name" value="C-terminal effector domain of the bipartite response regulators"/>
    <property type="match status" value="1"/>
</dbReference>